<comment type="caution">
    <text evidence="1">The sequence shown here is derived from an EMBL/GenBank/DDBJ whole genome shotgun (WGS) entry which is preliminary data.</text>
</comment>
<organism evidence="1 2">
    <name type="scientific">Novosphingobium aerophilum</name>
    <dbReference type="NCBI Taxonomy" id="2839843"/>
    <lineage>
        <taxon>Bacteria</taxon>
        <taxon>Pseudomonadati</taxon>
        <taxon>Pseudomonadota</taxon>
        <taxon>Alphaproteobacteria</taxon>
        <taxon>Sphingomonadales</taxon>
        <taxon>Sphingomonadaceae</taxon>
        <taxon>Novosphingobium</taxon>
    </lineage>
</organism>
<dbReference type="AlphaFoldDB" id="A0A7X1F7T1"/>
<accession>A0A7X1F7T1</accession>
<protein>
    <submittedName>
        <fullName evidence="1">Ribonuclease</fullName>
    </submittedName>
</protein>
<dbReference type="RefSeq" id="WP_185683369.1">
    <property type="nucleotide sequence ID" value="NZ_JACLAU010000012.1"/>
</dbReference>
<proteinExistence type="predicted"/>
<evidence type="ECO:0000313" key="1">
    <source>
        <dbReference type="EMBL" id="MBC2651947.1"/>
    </source>
</evidence>
<evidence type="ECO:0000313" key="2">
    <source>
        <dbReference type="Proteomes" id="UP000520156"/>
    </source>
</evidence>
<name>A0A7X1F7T1_9SPHN</name>
<dbReference type="EMBL" id="JACLAU010000012">
    <property type="protein sequence ID" value="MBC2651947.1"/>
    <property type="molecule type" value="Genomic_DNA"/>
</dbReference>
<gene>
    <name evidence="1" type="ORF">H7F49_09540</name>
</gene>
<sequence>MADPVGPVWLVEDGIAEQRAILIADGEVRAARLHWPGSLTAGQIEDAVLVSRTAGARRGTARFGSGELALVDKLPREASEGAPLRLVVTRPGLAEQGRHKLAQARPTTAAPRAAPTLAEALAEGAVPVRKVLGFPGADWDELFAEAWDGTLAFPGGALTVSPTPGMTVIDVDGTLPTPALVRAAIPAVASAIARFDLSGSIGIDFPTLPERADRLAADAALGQALGDWPHERTAMNGFGFVQIVARVTRPSLVARLMRDPAGAGARLLLRRAERVADPGPLLLVAHPKVRAAVLPAWETELARRTGRTIVWQTDSQLALNGGFAQVIAA</sequence>
<reference evidence="1 2" key="1">
    <citation type="submission" date="2020-08" db="EMBL/GenBank/DDBJ databases">
        <title>The genome sequence of Novosphingobium flavum 4Y4.</title>
        <authorList>
            <person name="Liu Y."/>
        </authorList>
    </citation>
    <scope>NUCLEOTIDE SEQUENCE [LARGE SCALE GENOMIC DNA]</scope>
    <source>
        <strain evidence="1 2">4Y4</strain>
    </source>
</reference>
<keyword evidence="2" id="KW-1185">Reference proteome</keyword>
<dbReference type="Proteomes" id="UP000520156">
    <property type="component" value="Unassembled WGS sequence"/>
</dbReference>